<keyword evidence="1" id="KW-0812">Transmembrane</keyword>
<organism evidence="3 4">
    <name type="scientific">Tranquillimonas rosea</name>
    <dbReference type="NCBI Taxonomy" id="641238"/>
    <lineage>
        <taxon>Bacteria</taxon>
        <taxon>Pseudomonadati</taxon>
        <taxon>Pseudomonadota</taxon>
        <taxon>Alphaproteobacteria</taxon>
        <taxon>Rhodobacterales</taxon>
        <taxon>Roseobacteraceae</taxon>
        <taxon>Tranquillimonas</taxon>
    </lineage>
</organism>
<dbReference type="PROSITE" id="PS50930">
    <property type="entry name" value="HTH_LYTTR"/>
    <property type="match status" value="1"/>
</dbReference>
<dbReference type="RefSeq" id="WP_092686576.1">
    <property type="nucleotide sequence ID" value="NZ_FOGU01000001.1"/>
</dbReference>
<dbReference type="Pfam" id="PF04397">
    <property type="entry name" value="LytTR"/>
    <property type="match status" value="1"/>
</dbReference>
<dbReference type="AlphaFoldDB" id="A0A1H9P341"/>
<keyword evidence="3" id="KW-0238">DNA-binding</keyword>
<evidence type="ECO:0000256" key="1">
    <source>
        <dbReference type="SAM" id="Phobius"/>
    </source>
</evidence>
<evidence type="ECO:0000313" key="4">
    <source>
        <dbReference type="Proteomes" id="UP000198885"/>
    </source>
</evidence>
<dbReference type="InterPro" id="IPR007492">
    <property type="entry name" value="LytTR_DNA-bd_dom"/>
</dbReference>
<feature type="transmembrane region" description="Helical" evidence="1">
    <location>
        <begin position="107"/>
        <end position="128"/>
    </location>
</feature>
<dbReference type="Proteomes" id="UP000198885">
    <property type="component" value="Unassembled WGS sequence"/>
</dbReference>
<keyword evidence="1" id="KW-1133">Transmembrane helix</keyword>
<reference evidence="3 4" key="1">
    <citation type="submission" date="2016-10" db="EMBL/GenBank/DDBJ databases">
        <authorList>
            <person name="de Groot N.N."/>
        </authorList>
    </citation>
    <scope>NUCLEOTIDE SEQUENCE [LARGE SCALE GENOMIC DNA]</scope>
    <source>
        <strain evidence="3 4">DSM 23042</strain>
    </source>
</reference>
<gene>
    <name evidence="3" type="ORF">SAMN04490244_1015</name>
</gene>
<evidence type="ECO:0000259" key="2">
    <source>
        <dbReference type="PROSITE" id="PS50930"/>
    </source>
</evidence>
<keyword evidence="4" id="KW-1185">Reference proteome</keyword>
<keyword evidence="1" id="KW-0472">Membrane</keyword>
<evidence type="ECO:0000313" key="3">
    <source>
        <dbReference type="EMBL" id="SER42636.1"/>
    </source>
</evidence>
<feature type="transmembrane region" description="Helical" evidence="1">
    <location>
        <begin position="73"/>
        <end position="95"/>
    </location>
</feature>
<accession>A0A1H9P341</accession>
<dbReference type="SMART" id="SM00850">
    <property type="entry name" value="LytTR"/>
    <property type="match status" value="1"/>
</dbReference>
<dbReference type="STRING" id="641238.SAMN04490244_1015"/>
<feature type="domain" description="HTH LytTR-type" evidence="2">
    <location>
        <begin position="184"/>
        <end position="267"/>
    </location>
</feature>
<proteinExistence type="predicted"/>
<dbReference type="EMBL" id="FOGU01000001">
    <property type="protein sequence ID" value="SER42636.1"/>
    <property type="molecule type" value="Genomic_DNA"/>
</dbReference>
<feature type="transmembrane region" description="Helical" evidence="1">
    <location>
        <begin position="12"/>
        <end position="34"/>
    </location>
</feature>
<dbReference type="GO" id="GO:0003677">
    <property type="term" value="F:DNA binding"/>
    <property type="evidence" value="ECO:0007669"/>
    <property type="project" value="UniProtKB-KW"/>
</dbReference>
<protein>
    <submittedName>
        <fullName evidence="3">LytTr DNA-binding domain-containing protein</fullName>
    </submittedName>
</protein>
<feature type="transmembrane region" description="Helical" evidence="1">
    <location>
        <begin position="40"/>
        <end position="61"/>
    </location>
</feature>
<dbReference type="OrthoDB" id="7028951at2"/>
<dbReference type="Gene3D" id="2.40.50.1020">
    <property type="entry name" value="LytTr DNA-binding domain"/>
    <property type="match status" value="1"/>
</dbReference>
<sequence>MRERLARLSLRLGPPIGVGLVLGLIGPFGTFDLLPAVPRLAYWLAVISVNWLLADAVLRRLDEVAGERSPMPWLTVPLMGACFAAVPATGVVALANGLSGIGWPDEVVVLFGRVLLLLAAISLPVYTWEDMQERIAAMPESAPPKSASSVAQPEEMEARQAGTVGQSLFAARLSAPLGGQLLCLEMQDHYLKVHHSAGSEMILCRMEDAVRELGSLGQRVHRSWWVAADAVDGVERDGQRILLRLADDRRVPVGRSYRRELKAAGWL</sequence>
<name>A0A1H9P341_9RHOB</name>